<dbReference type="Pfam" id="PF04104">
    <property type="entry name" value="DNA_primase_lrg"/>
    <property type="match status" value="1"/>
</dbReference>
<evidence type="ECO:0000256" key="6">
    <source>
        <dbReference type="ARBA" id="ARBA00023014"/>
    </source>
</evidence>
<keyword evidence="2 7" id="KW-0639">Primosome</keyword>
<comment type="similarity">
    <text evidence="7">Belongs to the eukaryotic-type primase large subunit family.</text>
</comment>
<comment type="caution">
    <text evidence="11">The sequence shown here is derived from an EMBL/GenBank/DDBJ whole genome shotgun (WGS) entry which is preliminary data.</text>
</comment>
<keyword evidence="1 7" id="KW-0004">4Fe-4S</keyword>
<keyword evidence="4 7" id="KW-0479">Metal-binding</keyword>
<keyword evidence="3 7" id="KW-0235">DNA replication</keyword>
<dbReference type="SUPFAM" id="SSF140914">
    <property type="entry name" value="PriB N-terminal domain-like"/>
    <property type="match status" value="1"/>
</dbReference>
<dbReference type="EMBL" id="DTCK01000041">
    <property type="protein sequence ID" value="HGQ36413.1"/>
    <property type="molecule type" value="Genomic_DNA"/>
</dbReference>
<feature type="binding site" evidence="7">
    <location>
        <position position="287"/>
    </location>
    <ligand>
        <name>[4Fe-4S] cluster</name>
        <dbReference type="ChEBI" id="CHEBI:49883"/>
    </ligand>
</feature>
<feature type="domain" description="DNA primase large subunit C-terminal" evidence="9">
    <location>
        <begin position="279"/>
        <end position="365"/>
    </location>
</feature>
<keyword evidence="8" id="KW-1133">Transmembrane helix</keyword>
<dbReference type="GO" id="GO:0006269">
    <property type="term" value="P:DNA replication, synthesis of primer"/>
    <property type="evidence" value="ECO:0007669"/>
    <property type="project" value="UniProtKB-UniRule"/>
</dbReference>
<dbReference type="InterPro" id="IPR023642">
    <property type="entry name" value="DNA_primase_lsu_PriL"/>
</dbReference>
<reference evidence="11" key="1">
    <citation type="journal article" date="2020" name="mSystems">
        <title>Genome- and Community-Level Interaction Insights into Carbon Utilization and Element Cycling Functions of Hydrothermarchaeota in Hydrothermal Sediment.</title>
        <authorList>
            <person name="Zhou Z."/>
            <person name="Liu Y."/>
            <person name="Xu W."/>
            <person name="Pan J."/>
            <person name="Luo Z.H."/>
            <person name="Li M."/>
        </authorList>
    </citation>
    <scope>NUCLEOTIDE SEQUENCE [LARGE SCALE GENOMIC DNA]</scope>
    <source>
        <strain evidence="11">SpSt-637</strain>
        <strain evidence="10">SpSt-667</strain>
    </source>
</reference>
<dbReference type="PANTHER" id="PTHR10537">
    <property type="entry name" value="DNA PRIMASE LARGE SUBUNIT"/>
    <property type="match status" value="1"/>
</dbReference>
<evidence type="ECO:0000256" key="5">
    <source>
        <dbReference type="ARBA" id="ARBA00023004"/>
    </source>
</evidence>
<comment type="cofactor">
    <cofactor evidence="7">
        <name>[4Fe-4S] cluster</name>
        <dbReference type="ChEBI" id="CHEBI:49883"/>
    </cofactor>
    <text evidence="7">Binds 1 [4Fe-4S] cluster.</text>
</comment>
<evidence type="ECO:0000256" key="4">
    <source>
        <dbReference type="ARBA" id="ARBA00022723"/>
    </source>
</evidence>
<dbReference type="GO" id="GO:0006270">
    <property type="term" value="P:DNA replication initiation"/>
    <property type="evidence" value="ECO:0007669"/>
    <property type="project" value="TreeGrafter"/>
</dbReference>
<evidence type="ECO:0000256" key="8">
    <source>
        <dbReference type="SAM" id="Phobius"/>
    </source>
</evidence>
<dbReference type="GO" id="GO:0046872">
    <property type="term" value="F:metal ion binding"/>
    <property type="evidence" value="ECO:0007669"/>
    <property type="project" value="UniProtKB-KW"/>
</dbReference>
<dbReference type="PANTHER" id="PTHR10537:SF3">
    <property type="entry name" value="DNA PRIMASE LARGE SUBUNIT"/>
    <property type="match status" value="1"/>
</dbReference>
<comment type="subunit">
    <text evidence="7">Heterodimer of a small subunit (PriS) and a large subunit (PriL).</text>
</comment>
<dbReference type="HAMAP" id="MF_00701">
    <property type="entry name" value="DNA_primase_lrg_arc"/>
    <property type="match status" value="1"/>
</dbReference>
<keyword evidence="5 7" id="KW-0408">Iron</keyword>
<organism evidence="11">
    <name type="scientific">Ignisphaera aggregans</name>
    <dbReference type="NCBI Taxonomy" id="334771"/>
    <lineage>
        <taxon>Archaea</taxon>
        <taxon>Thermoproteota</taxon>
        <taxon>Thermoprotei</taxon>
        <taxon>Desulfurococcales</taxon>
        <taxon>Desulfurococcaceae</taxon>
        <taxon>Ignisphaera</taxon>
    </lineage>
</organism>
<evidence type="ECO:0000313" key="11">
    <source>
        <dbReference type="EMBL" id="HGQ63773.1"/>
    </source>
</evidence>
<name>A0A7C4JK75_9CREN</name>
<gene>
    <name evidence="7" type="primary">priL</name>
    <name evidence="11" type="ORF">ENU08_00795</name>
    <name evidence="10" type="ORF">ENU41_07040</name>
</gene>
<evidence type="ECO:0000259" key="9">
    <source>
        <dbReference type="Pfam" id="PF04104"/>
    </source>
</evidence>
<keyword evidence="8" id="KW-0812">Transmembrane</keyword>
<dbReference type="GO" id="GO:1990077">
    <property type="term" value="C:primosome complex"/>
    <property type="evidence" value="ECO:0007669"/>
    <property type="project" value="UniProtKB-KW"/>
</dbReference>
<dbReference type="InterPro" id="IPR007238">
    <property type="entry name" value="DNA_primase_lsu_euk/arc"/>
</dbReference>
<proteinExistence type="inferred from homology"/>
<evidence type="ECO:0000256" key="1">
    <source>
        <dbReference type="ARBA" id="ARBA00022485"/>
    </source>
</evidence>
<comment type="function">
    <text evidence="7">Regulatory subunit of DNA primase, an RNA polymerase that catalyzes the synthesis of short RNA molecules used as primers for DNA polymerase during DNA replication. Stabilizes and modulates the activity of the small subunit, increasing the rate of DNA synthesis, and conferring RNA synthesis capability. The DNA polymerase activity may enable DNA primase to also catalyze primer extension after primer synthesis. May also play a role in DNA repair.</text>
</comment>
<accession>A0A7C4JK75</accession>
<feature type="transmembrane region" description="Helical" evidence="8">
    <location>
        <begin position="68"/>
        <end position="90"/>
    </location>
</feature>
<dbReference type="GO" id="GO:0051539">
    <property type="term" value="F:4 iron, 4 sulfur cluster binding"/>
    <property type="evidence" value="ECO:0007669"/>
    <property type="project" value="UniProtKB-UniRule"/>
</dbReference>
<dbReference type="InterPro" id="IPR058560">
    <property type="entry name" value="DNA_primase_C"/>
</dbReference>
<dbReference type="AlphaFoldDB" id="A0A7C4JK75"/>
<evidence type="ECO:0000256" key="3">
    <source>
        <dbReference type="ARBA" id="ARBA00022705"/>
    </source>
</evidence>
<feature type="binding site" evidence="7">
    <location>
        <position position="373"/>
    </location>
    <ligand>
        <name>[4Fe-4S] cluster</name>
        <dbReference type="ChEBI" id="CHEBI:49883"/>
    </ligand>
</feature>
<dbReference type="GO" id="GO:0003899">
    <property type="term" value="F:DNA-directed RNA polymerase activity"/>
    <property type="evidence" value="ECO:0007669"/>
    <property type="project" value="InterPro"/>
</dbReference>
<dbReference type="EMBL" id="DTBD01000006">
    <property type="protein sequence ID" value="HGQ63773.1"/>
    <property type="molecule type" value="Genomic_DNA"/>
</dbReference>
<protein>
    <recommendedName>
        <fullName evidence="7">DNA primase large subunit PriL</fullName>
    </recommendedName>
</protein>
<feature type="binding site" evidence="7">
    <location>
        <position position="369"/>
    </location>
    <ligand>
        <name>[4Fe-4S] cluster</name>
        <dbReference type="ChEBI" id="CHEBI:49883"/>
    </ligand>
</feature>
<sequence>MDKALSVLLEANTCDDLFKSLKLLINEVELSTLLRTRINFDEFLEIMLREYKQDTKIDELTKIGSPDYMYVVLAILSIALGDAYIHRFALRFARIYRHKILSNLDDESLTRFGNKLGIRLEFSRSKCFKELHDSITKENLITTICYRYRLYLVDYLNSVKKLLTEEPWKLSSTIVDKGFVYLENKEKILRILSEHIYTLVSSRLRNIKTFCEDGETIKQRLLNILREFDSEIIKSIDKFMQSSIQIGEITQGIGIKMTTDIKNMKEIAKISDVKGLVNLAQKLFPPCIRDLIEILMQGENLSHHQRFALATFLINYGVDVEIVLKLFSYSPDFNEKIARYQIEHLAGLRGSRKKYLVYSCNTMKTLGMCKAECGIKNPLLYPRRAMTSYASSSKQE</sequence>
<evidence type="ECO:0000313" key="10">
    <source>
        <dbReference type="EMBL" id="HGQ36413.1"/>
    </source>
</evidence>
<evidence type="ECO:0000256" key="7">
    <source>
        <dbReference type="HAMAP-Rule" id="MF_00701"/>
    </source>
</evidence>
<keyword evidence="6 7" id="KW-0411">Iron-sulfur</keyword>
<keyword evidence="8" id="KW-0472">Membrane</keyword>
<feature type="binding site" evidence="7">
    <location>
        <position position="360"/>
    </location>
    <ligand>
        <name>[4Fe-4S] cluster</name>
        <dbReference type="ChEBI" id="CHEBI:49883"/>
    </ligand>
</feature>
<evidence type="ECO:0000256" key="2">
    <source>
        <dbReference type="ARBA" id="ARBA00022515"/>
    </source>
</evidence>